<dbReference type="InterPro" id="IPR005100">
    <property type="entry name" value="NGN-domain"/>
</dbReference>
<feature type="domain" description="KOW" evidence="8">
    <location>
        <begin position="163"/>
        <end position="190"/>
    </location>
</feature>
<dbReference type="EMBL" id="JOKQ01000012">
    <property type="protein sequence ID" value="KHN68958.1"/>
    <property type="molecule type" value="Genomic_DNA"/>
</dbReference>
<evidence type="ECO:0000313" key="9">
    <source>
        <dbReference type="EMBL" id="KHN68958.1"/>
    </source>
</evidence>
<evidence type="ECO:0000256" key="1">
    <source>
        <dbReference type="ARBA" id="ARBA00004123"/>
    </source>
</evidence>
<dbReference type="Pfam" id="PF23284">
    <property type="entry name" value="KOW2_Spt5"/>
    <property type="match status" value="1"/>
</dbReference>
<keyword evidence="10" id="KW-1185">Reference proteome</keyword>
<dbReference type="InterPro" id="IPR039385">
    <property type="entry name" value="NGN_Euk"/>
</dbReference>
<evidence type="ECO:0000256" key="7">
    <source>
        <dbReference type="SAM" id="MobiDB-lite"/>
    </source>
</evidence>
<evidence type="ECO:0000256" key="3">
    <source>
        <dbReference type="ARBA" id="ARBA00023242"/>
    </source>
</evidence>
<dbReference type="VEuPathDB" id="MicrosporidiaDB:M896_121810"/>
<accession>A0A0B2UHY7</accession>
<feature type="domain" description="KOW" evidence="8">
    <location>
        <begin position="264"/>
        <end position="291"/>
    </location>
</feature>
<feature type="compositionally biased region" description="Acidic residues" evidence="7">
    <location>
        <begin position="53"/>
        <end position="64"/>
    </location>
</feature>
<dbReference type="InterPro" id="IPR005824">
    <property type="entry name" value="KOW"/>
</dbReference>
<dbReference type="PANTHER" id="PTHR11125:SF7">
    <property type="entry name" value="TRANSCRIPTION ELONGATION FACTOR SPT5"/>
    <property type="match status" value="1"/>
</dbReference>
<feature type="domain" description="KOW" evidence="8">
    <location>
        <begin position="521"/>
        <end position="548"/>
    </location>
</feature>
<feature type="region of interest" description="Disordered" evidence="7">
    <location>
        <begin position="50"/>
        <end position="69"/>
    </location>
</feature>
<dbReference type="InterPro" id="IPR014722">
    <property type="entry name" value="Rib_uL2_dom2"/>
</dbReference>
<dbReference type="GO" id="GO:0032044">
    <property type="term" value="C:DSIF complex"/>
    <property type="evidence" value="ECO:0007669"/>
    <property type="project" value="TreeGrafter"/>
</dbReference>
<dbReference type="Gene3D" id="3.30.70.940">
    <property type="entry name" value="NusG, N-terminal domain"/>
    <property type="match status" value="1"/>
</dbReference>
<dbReference type="AlphaFoldDB" id="A0A0B2UHY7"/>
<evidence type="ECO:0000256" key="6">
    <source>
        <dbReference type="ARBA" id="ARBA00031006"/>
    </source>
</evidence>
<evidence type="ECO:0000313" key="10">
    <source>
        <dbReference type="Proteomes" id="UP000031056"/>
    </source>
</evidence>
<dbReference type="CDD" id="cd09888">
    <property type="entry name" value="NGN_Euk"/>
    <property type="match status" value="1"/>
</dbReference>
<dbReference type="InterPro" id="IPR036735">
    <property type="entry name" value="NGN_dom_sf"/>
</dbReference>
<reference evidence="9 10" key="1">
    <citation type="journal article" date="2014" name="MBio">
        <title>The Ordospora colligata genome; evolution of extreme reduction in microsporidia and host-to-parasite horizontal gene transfer.</title>
        <authorList>
            <person name="Pombert J.-F."/>
            <person name="Haag K.L."/>
            <person name="Beidas S."/>
            <person name="Ebert D."/>
            <person name="Keeling P.J."/>
        </authorList>
    </citation>
    <scope>NUCLEOTIDE SEQUENCE [LARGE SCALE GENOMIC DNA]</scope>
    <source>
        <strain evidence="9 10">OC4</strain>
    </source>
</reference>
<dbReference type="OrthoDB" id="28901at2759"/>
<dbReference type="GO" id="GO:0032784">
    <property type="term" value="P:regulation of DNA-templated transcription elongation"/>
    <property type="evidence" value="ECO:0007669"/>
    <property type="project" value="InterPro"/>
</dbReference>
<dbReference type="CDD" id="cd06085">
    <property type="entry name" value="KOW_Spt5_5"/>
    <property type="match status" value="1"/>
</dbReference>
<evidence type="ECO:0000259" key="8">
    <source>
        <dbReference type="SMART" id="SM00739"/>
    </source>
</evidence>
<dbReference type="PANTHER" id="PTHR11125">
    <property type="entry name" value="SUPPRESSOR OF TY 5"/>
    <property type="match status" value="1"/>
</dbReference>
<dbReference type="GO" id="GO:0006368">
    <property type="term" value="P:transcription elongation by RNA polymerase II"/>
    <property type="evidence" value="ECO:0007669"/>
    <property type="project" value="TreeGrafter"/>
</dbReference>
<dbReference type="Proteomes" id="UP000031056">
    <property type="component" value="Unassembled WGS sequence"/>
</dbReference>
<dbReference type="Gene3D" id="2.30.30.30">
    <property type="match status" value="2"/>
</dbReference>
<gene>
    <name evidence="9" type="ORF">M896_121810</name>
</gene>
<feature type="domain" description="KOW" evidence="8">
    <location>
        <begin position="379"/>
        <end position="406"/>
    </location>
</feature>
<dbReference type="GO" id="GO:0006357">
    <property type="term" value="P:regulation of transcription by RNA polymerase II"/>
    <property type="evidence" value="ECO:0007669"/>
    <property type="project" value="InterPro"/>
</dbReference>
<proteinExistence type="predicted"/>
<dbReference type="Pfam" id="PF23290">
    <property type="entry name" value="KOW5_SPT5"/>
    <property type="match status" value="1"/>
</dbReference>
<organism evidence="9 10">
    <name type="scientific">Ordospora colligata OC4</name>
    <dbReference type="NCBI Taxonomy" id="1354746"/>
    <lineage>
        <taxon>Eukaryota</taxon>
        <taxon>Fungi</taxon>
        <taxon>Fungi incertae sedis</taxon>
        <taxon>Microsporidia</taxon>
        <taxon>Ordosporidae</taxon>
        <taxon>Ordospora</taxon>
    </lineage>
</organism>
<sequence>MAKRPLSKYVSVEASEDDSEQSSENIDDIQDVAIPTRNWKNIAKELEEKYADVPDEEDSEEEETVEHGIRQTSLVPRSTSPRMFIVRVKRGSEKEVMMKIVENDPKNVFGIVYKEGLKGYIYIEAFQKQHVIDALGSIRGVSRTKISVVPQKEMIEAVTYCEPEAYGEWGRITKGRYKGDLVKIVGVDGDMVRIRVFPRIEGERKLFKPENFKSQEVIKSNGYYIYKRDTYLDGFLEKDVLRSTIDFGAEPTLEELEMFLVPCTVSVGDRVRVCRGELLGMKGIIKSINGSIATIEGENGRFEMESSGVCKHFEVGEAVSYKGENGIVVKIDDKQCVVAMHDFTDEVNASIDDLKMAVAKGPKSIGRTGITERKRVKKDPLINKEVQVQVGEYKGHVGLVKDIDRNMCRVQLNSNMKFVNVERCHVIVLDYQASARSSKYSEPATFATPGYKTPGYRTPGYKTPNVSADDVGIEWLNEDDKPYKGTLINVLGKEVLIEDYQNDLFITKDGRFASEDVSFVQPQKNDLICVLDGERKGVTGILIAINGDSAIIRSAGGPVIHIPMSCISRKMY</sequence>
<evidence type="ECO:0000256" key="2">
    <source>
        <dbReference type="ARBA" id="ARBA00023163"/>
    </source>
</evidence>
<dbReference type="InParanoid" id="A0A0B2UHY7"/>
<keyword evidence="2" id="KW-0804">Transcription</keyword>
<dbReference type="HOGENOM" id="CLU_034563_0_0_1"/>
<evidence type="ECO:0000256" key="4">
    <source>
        <dbReference type="ARBA" id="ARBA00024691"/>
    </source>
</evidence>
<evidence type="ECO:0000256" key="5">
    <source>
        <dbReference type="ARBA" id="ARBA00029865"/>
    </source>
</evidence>
<keyword evidence="3" id="KW-0539">Nucleus</keyword>
<dbReference type="SMART" id="SM00739">
    <property type="entry name" value="KOW"/>
    <property type="match status" value="5"/>
</dbReference>
<comment type="caution">
    <text evidence="9">The sequence shown here is derived from an EMBL/GenBank/DDBJ whole genome shotgun (WGS) entry which is preliminary data.</text>
</comment>
<feature type="compositionally biased region" description="Acidic residues" evidence="7">
    <location>
        <begin position="14"/>
        <end position="30"/>
    </location>
</feature>
<comment type="subcellular location">
    <subcellularLocation>
        <location evidence="1">Nucleus</location>
    </subcellularLocation>
</comment>
<dbReference type="Pfam" id="PF03439">
    <property type="entry name" value="Spt5-NGN"/>
    <property type="match status" value="1"/>
</dbReference>
<comment type="function">
    <text evidence="4">The SPT4-SPT5 complex mediates both activation and inhibition of transcription elongation, and plays a role in pre-mRNA processing. This complex seems to be important for the stability of the RNA polymerase II elongation machinery on the chromatin template but not for the inherent ability of this machinery to translocate down the gene.</text>
</comment>
<protein>
    <recommendedName>
        <fullName evidence="5">Chromatin elongation factor SPT5</fullName>
    </recommendedName>
    <alternativeName>
        <fullName evidence="6">Chromatin elongation factor spt5</fullName>
    </alternativeName>
</protein>
<feature type="domain" description="KOW" evidence="8">
    <location>
        <begin position="312"/>
        <end position="334"/>
    </location>
</feature>
<dbReference type="InterPro" id="IPR039659">
    <property type="entry name" value="SPT5"/>
</dbReference>
<dbReference type="STRING" id="1354746.A0A0B2UHY7"/>
<dbReference type="RefSeq" id="XP_014563000.1">
    <property type="nucleotide sequence ID" value="XM_014707514.1"/>
</dbReference>
<dbReference type="GeneID" id="26262698"/>
<name>A0A0B2UHY7_9MICR</name>
<dbReference type="InterPro" id="IPR041975">
    <property type="entry name" value="KOW_Spt5_2"/>
</dbReference>
<dbReference type="GO" id="GO:0003729">
    <property type="term" value="F:mRNA binding"/>
    <property type="evidence" value="ECO:0007669"/>
    <property type="project" value="TreeGrafter"/>
</dbReference>
<feature type="region of interest" description="Disordered" evidence="7">
    <location>
        <begin position="1"/>
        <end position="30"/>
    </location>
</feature>
<dbReference type="InterPro" id="IPR041978">
    <property type="entry name" value="KOW_Spt5_5"/>
</dbReference>